<protein>
    <submittedName>
        <fullName evidence="2">MvaI/BcnI restriction endonuclease family protein</fullName>
    </submittedName>
</protein>
<organism evidence="2 3">
    <name type="scientific">Vreelandella subglaciescola</name>
    <dbReference type="NCBI Taxonomy" id="29571"/>
    <lineage>
        <taxon>Bacteria</taxon>
        <taxon>Pseudomonadati</taxon>
        <taxon>Pseudomonadota</taxon>
        <taxon>Gammaproteobacteria</taxon>
        <taxon>Oceanospirillales</taxon>
        <taxon>Halomonadaceae</taxon>
        <taxon>Vreelandella</taxon>
    </lineage>
</organism>
<accession>A0A1M7GGK1</accession>
<dbReference type="InterPro" id="IPR043004">
    <property type="entry name" value="MvaI_BcnI_cat"/>
</dbReference>
<dbReference type="AlphaFoldDB" id="A0A1M7GGK1"/>
<dbReference type="RefSeq" id="WP_079552568.1">
    <property type="nucleotide sequence ID" value="NZ_LT670847.1"/>
</dbReference>
<dbReference type="InterPro" id="IPR029127">
    <property type="entry name" value="MvaI_BcnI"/>
</dbReference>
<dbReference type="Proteomes" id="UP000190911">
    <property type="component" value="Chromosome I"/>
</dbReference>
<dbReference type="EMBL" id="LT670847">
    <property type="protein sequence ID" value="SHM15286.1"/>
    <property type="molecule type" value="Genomic_DNA"/>
</dbReference>
<proteinExistence type="predicted"/>
<dbReference type="GO" id="GO:0004519">
    <property type="term" value="F:endonuclease activity"/>
    <property type="evidence" value="ECO:0007669"/>
    <property type="project" value="UniProtKB-KW"/>
</dbReference>
<dbReference type="Pfam" id="PF15515">
    <property type="entry name" value="MvaI_BcnI"/>
    <property type="match status" value="1"/>
</dbReference>
<feature type="domain" description="MvaI/BcnI restriction endonuclease" evidence="1">
    <location>
        <begin position="193"/>
        <end position="430"/>
    </location>
</feature>
<dbReference type="Gene3D" id="3.40.210.20">
    <property type="entry name" value="MvaI/BcnI restriction endonuclease, catalytic domain"/>
    <property type="match status" value="1"/>
</dbReference>
<reference evidence="2 3" key="1">
    <citation type="submission" date="2016-11" db="EMBL/GenBank/DDBJ databases">
        <authorList>
            <person name="Jaros S."/>
            <person name="Januszkiewicz K."/>
            <person name="Wedrychowicz H."/>
        </authorList>
    </citation>
    <scope>NUCLEOTIDE SEQUENCE [LARGE SCALE GENOMIC DNA]</scope>
    <source>
        <strain evidence="2 3">ACAM 12</strain>
    </source>
</reference>
<name>A0A1M7GGK1_9GAMM</name>
<evidence type="ECO:0000313" key="2">
    <source>
        <dbReference type="EMBL" id="SHM15286.1"/>
    </source>
</evidence>
<evidence type="ECO:0000259" key="1">
    <source>
        <dbReference type="Pfam" id="PF15515"/>
    </source>
</evidence>
<dbReference type="OrthoDB" id="9204522at2"/>
<keyword evidence="2" id="KW-0378">Hydrolase</keyword>
<dbReference type="REBASE" id="167199">
    <property type="entry name" value="Hsu12ORF1507P"/>
</dbReference>
<gene>
    <name evidence="2" type="ORF">SAMN05878437_1508</name>
</gene>
<keyword evidence="3" id="KW-1185">Reference proteome</keyword>
<sequence length="439" mass="49862">MSARHPALEAMEAVMLQMGAERVIFKCLSNNDNSKQQVYLGSDFDVLRLIQHGALVAGDKIDSQKGVMYKASLDFHWISFGKDSQRAPGAQLILYPKYPEVRMSGFVRDCAIAPSHLLQPPTKEERLTRINTPRCLMLGLCRDGRILAYLDHWTGPVSSEAKKLIDSGEASSIANVFHERKHTERDSKTALLDRLRSIYLMGAVRSCRLDAKGNRIEYRAQNGAGYTLESLFNITPNGRSEPDHLGWELKSHSSGPVTLMTPEPDTGSYLEDLGTFLQAYGRDTNERRDFTGRHNAWQRNARTGLTLRMEGYDQESGEIVDTSGGLLMRDDAGNIAAGWSFDKLLTHWSRKHARTAYVPYRKENHDIPYYTYGPNVHICEGAELKRFLKALNNSVIYHDPGINMKWNNGRWTSKKRNQFRIAWNNVSRIYESMTEETLI</sequence>
<dbReference type="STRING" id="29571.SAMN05878437_1508"/>
<dbReference type="InParanoid" id="A0A1M7GGK1"/>
<evidence type="ECO:0000313" key="3">
    <source>
        <dbReference type="Proteomes" id="UP000190911"/>
    </source>
</evidence>
<keyword evidence="2" id="KW-0540">Nuclease</keyword>
<keyword evidence="2" id="KW-0255">Endonuclease</keyword>